<gene>
    <name evidence="4" type="ORF">CLCR_06391</name>
</gene>
<dbReference type="InterPro" id="IPR002777">
    <property type="entry name" value="PFD_beta-like"/>
</dbReference>
<comment type="caution">
    <text evidence="4">The sequence shown here is derived from an EMBL/GenBank/DDBJ whole genome shotgun (WGS) entry which is preliminary data.</text>
</comment>
<keyword evidence="5" id="KW-1185">Reference proteome</keyword>
<dbReference type="GO" id="GO:0044183">
    <property type="term" value="F:protein folding chaperone"/>
    <property type="evidence" value="ECO:0007669"/>
    <property type="project" value="TreeGrafter"/>
</dbReference>
<evidence type="ECO:0000256" key="3">
    <source>
        <dbReference type="SAM" id="Coils"/>
    </source>
</evidence>
<feature type="coiled-coil region" evidence="3">
    <location>
        <begin position="5"/>
        <end position="32"/>
    </location>
</feature>
<dbReference type="VEuPathDB" id="FungiDB:CLCR_06391"/>
<dbReference type="Proteomes" id="UP000094526">
    <property type="component" value="Unassembled WGS sequence"/>
</dbReference>
<evidence type="ECO:0000256" key="2">
    <source>
        <dbReference type="ARBA" id="ARBA00023186"/>
    </source>
</evidence>
<dbReference type="PANTHER" id="PTHR20903">
    <property type="entry name" value="PREFOLDIN SUBUNIT 1-RELATED"/>
    <property type="match status" value="1"/>
</dbReference>
<accession>A0A1C1C7W6</accession>
<protein>
    <submittedName>
        <fullName evidence="4">Putative prefoldin subunit 1</fullName>
    </submittedName>
</protein>
<evidence type="ECO:0000313" key="4">
    <source>
        <dbReference type="EMBL" id="OCT44551.1"/>
    </source>
</evidence>
<keyword evidence="3" id="KW-0175">Coiled coil</keyword>
<dbReference type="SUPFAM" id="SSF46579">
    <property type="entry name" value="Prefoldin"/>
    <property type="match status" value="1"/>
</dbReference>
<dbReference type="STRING" id="86049.A0A1C1C7W6"/>
<sequence>MAIPNAALQKLLQEVEAQAVLSQQKITQTQAELTAKRRDARLNQLTSNELKSLSKDTNVYEGVGKITETSSSRFVAVPMTALNERLATESAALQKDIADLDKKLHYQETTFKNSRQHIEKILQTGAR</sequence>
<name>A0A1C1C7W6_9EURO</name>
<dbReference type="GO" id="GO:0016272">
    <property type="term" value="C:prefoldin complex"/>
    <property type="evidence" value="ECO:0007669"/>
    <property type="project" value="InterPro"/>
</dbReference>
<dbReference type="GO" id="GO:0051082">
    <property type="term" value="F:unfolded protein binding"/>
    <property type="evidence" value="ECO:0007669"/>
    <property type="project" value="InterPro"/>
</dbReference>
<dbReference type="AlphaFoldDB" id="A0A1C1C7W6"/>
<organism evidence="4 5">
    <name type="scientific">Cladophialophora carrionii</name>
    <dbReference type="NCBI Taxonomy" id="86049"/>
    <lineage>
        <taxon>Eukaryota</taxon>
        <taxon>Fungi</taxon>
        <taxon>Dikarya</taxon>
        <taxon>Ascomycota</taxon>
        <taxon>Pezizomycotina</taxon>
        <taxon>Eurotiomycetes</taxon>
        <taxon>Chaetothyriomycetidae</taxon>
        <taxon>Chaetothyriales</taxon>
        <taxon>Herpotrichiellaceae</taxon>
        <taxon>Cladophialophora</taxon>
    </lineage>
</organism>
<keyword evidence="2" id="KW-0143">Chaperone</keyword>
<evidence type="ECO:0000256" key="1">
    <source>
        <dbReference type="ARBA" id="ARBA00008045"/>
    </source>
</evidence>
<evidence type="ECO:0000313" key="5">
    <source>
        <dbReference type="Proteomes" id="UP000094526"/>
    </source>
</evidence>
<dbReference type="GO" id="GO:0005737">
    <property type="term" value="C:cytoplasm"/>
    <property type="evidence" value="ECO:0007669"/>
    <property type="project" value="TreeGrafter"/>
</dbReference>
<dbReference type="EMBL" id="LGRB01000020">
    <property type="protein sequence ID" value="OCT44551.1"/>
    <property type="molecule type" value="Genomic_DNA"/>
</dbReference>
<dbReference type="Pfam" id="PF01920">
    <property type="entry name" value="Prefoldin_2"/>
    <property type="match status" value="1"/>
</dbReference>
<dbReference type="InterPro" id="IPR009053">
    <property type="entry name" value="Prefoldin"/>
</dbReference>
<dbReference type="Gene3D" id="1.10.287.370">
    <property type="match status" value="1"/>
</dbReference>
<dbReference type="eggNOG" id="KOG3501">
    <property type="taxonomic scope" value="Eukaryota"/>
</dbReference>
<comment type="similarity">
    <text evidence="1">Belongs to the prefoldin subunit beta family.</text>
</comment>
<reference evidence="5" key="1">
    <citation type="submission" date="2015-07" db="EMBL/GenBank/DDBJ databases">
        <authorList>
            <person name="Teixeira M.M."/>
            <person name="Souza R.C."/>
            <person name="Almeida L.G."/>
            <person name="Vicente V.A."/>
            <person name="de Hoog S."/>
            <person name="Bocca A.L."/>
            <person name="de Almeida S.R."/>
            <person name="Vasconcelos A.T."/>
            <person name="Felipe M.S."/>
        </authorList>
    </citation>
    <scope>NUCLEOTIDE SEQUENCE [LARGE SCALE GENOMIC DNA]</scope>
    <source>
        <strain evidence="5">KSF</strain>
    </source>
</reference>
<dbReference type="OrthoDB" id="2015447at2759"/>
<dbReference type="PANTHER" id="PTHR20903:SF0">
    <property type="entry name" value="PREFOLDIN SUBUNIT 1"/>
    <property type="match status" value="1"/>
</dbReference>
<proteinExistence type="inferred from homology"/>
<dbReference type="VEuPathDB" id="FungiDB:G647_07231"/>